<gene>
    <name evidence="3" type="ORF">CO165_00485</name>
</gene>
<dbReference type="EMBL" id="PFWL01000019">
    <property type="protein sequence ID" value="PJA56013.1"/>
    <property type="molecule type" value="Genomic_DNA"/>
</dbReference>
<dbReference type="AlphaFoldDB" id="A0A2M7XZ46"/>
<evidence type="ECO:0000259" key="2">
    <source>
        <dbReference type="Pfam" id="PF25967"/>
    </source>
</evidence>
<evidence type="ECO:0000313" key="3">
    <source>
        <dbReference type="EMBL" id="PJA56013.1"/>
    </source>
</evidence>
<sequence length="89" mass="9159">VLLVSSSAVKINSDGANYVQIMKNGKPIDQIVEIGLASDSQTEIISGLGEGDIVITSTTQTTSTTTQQTKSVFGSFGGGQGGNVRIQGR</sequence>
<accession>A0A2M7XZ46</accession>
<organism evidence="3 4">
    <name type="scientific">Candidatus Roizmanbacteria bacterium CG_4_9_14_3_um_filter_33_18</name>
    <dbReference type="NCBI Taxonomy" id="1974841"/>
    <lineage>
        <taxon>Bacteria</taxon>
        <taxon>Candidatus Roizmaniibacteriota</taxon>
    </lineage>
</organism>
<feature type="compositionally biased region" description="Low complexity" evidence="1">
    <location>
        <begin position="59"/>
        <end position="69"/>
    </location>
</feature>
<feature type="non-terminal residue" evidence="3">
    <location>
        <position position="1"/>
    </location>
</feature>
<comment type="caution">
    <text evidence="3">The sequence shown here is derived from an EMBL/GenBank/DDBJ whole genome shotgun (WGS) entry which is preliminary data.</text>
</comment>
<dbReference type="Pfam" id="PF25967">
    <property type="entry name" value="RND-MFP_C"/>
    <property type="match status" value="1"/>
</dbReference>
<dbReference type="Proteomes" id="UP000229647">
    <property type="component" value="Unassembled WGS sequence"/>
</dbReference>
<dbReference type="InterPro" id="IPR058627">
    <property type="entry name" value="MdtA-like_C"/>
</dbReference>
<proteinExistence type="predicted"/>
<evidence type="ECO:0000313" key="4">
    <source>
        <dbReference type="Proteomes" id="UP000229647"/>
    </source>
</evidence>
<reference evidence="4" key="1">
    <citation type="submission" date="2017-09" db="EMBL/GenBank/DDBJ databases">
        <title>Depth-based differentiation of microbial function through sediment-hosted aquifers and enrichment of novel symbionts in the deep terrestrial subsurface.</title>
        <authorList>
            <person name="Probst A.J."/>
            <person name="Ladd B."/>
            <person name="Jarett J.K."/>
            <person name="Geller-Mcgrath D.E."/>
            <person name="Sieber C.M.K."/>
            <person name="Emerson J.B."/>
            <person name="Anantharaman K."/>
            <person name="Thomas B.C."/>
            <person name="Malmstrom R."/>
            <person name="Stieglmeier M."/>
            <person name="Klingl A."/>
            <person name="Woyke T."/>
            <person name="Ryan C.M."/>
            <person name="Banfield J.F."/>
        </authorList>
    </citation>
    <scope>NUCLEOTIDE SEQUENCE [LARGE SCALE GENOMIC DNA]</scope>
</reference>
<feature type="region of interest" description="Disordered" evidence="1">
    <location>
        <begin position="59"/>
        <end position="89"/>
    </location>
</feature>
<feature type="domain" description="Multidrug resistance protein MdtA-like C-terminal permuted SH3" evidence="2">
    <location>
        <begin position="1"/>
        <end position="60"/>
    </location>
</feature>
<name>A0A2M7XZ46_9BACT</name>
<dbReference type="Gene3D" id="2.40.420.20">
    <property type="match status" value="1"/>
</dbReference>
<protein>
    <recommendedName>
        <fullName evidence="2">Multidrug resistance protein MdtA-like C-terminal permuted SH3 domain-containing protein</fullName>
    </recommendedName>
</protein>
<evidence type="ECO:0000256" key="1">
    <source>
        <dbReference type="SAM" id="MobiDB-lite"/>
    </source>
</evidence>